<feature type="domain" description="DOP1-like C-terminal" evidence="9">
    <location>
        <begin position="958"/>
        <end position="1048"/>
    </location>
</feature>
<dbReference type="InterPro" id="IPR016024">
    <property type="entry name" value="ARM-type_fold"/>
</dbReference>
<reference evidence="10" key="1">
    <citation type="submission" date="2022-12" db="EMBL/GenBank/DDBJ databases">
        <authorList>
            <person name="Brejova B."/>
        </authorList>
    </citation>
    <scope>NUCLEOTIDE SEQUENCE</scope>
</reference>
<dbReference type="Proteomes" id="UP001152885">
    <property type="component" value="Unassembled WGS sequence"/>
</dbReference>
<dbReference type="GO" id="GO:0015031">
    <property type="term" value="P:protein transport"/>
    <property type="evidence" value="ECO:0007669"/>
    <property type="project" value="UniProtKB-KW"/>
</dbReference>
<evidence type="ECO:0000313" key="10">
    <source>
        <dbReference type="EMBL" id="CAI5759901.1"/>
    </source>
</evidence>
<keyword evidence="3" id="KW-0653">Protein transport</keyword>
<dbReference type="InterPro" id="IPR056457">
    <property type="entry name" value="DOP1_C"/>
</dbReference>
<evidence type="ECO:0000313" key="11">
    <source>
        <dbReference type="Proteomes" id="UP001152885"/>
    </source>
</evidence>
<evidence type="ECO:0000256" key="3">
    <source>
        <dbReference type="ARBA" id="ARBA00022927"/>
    </source>
</evidence>
<dbReference type="SUPFAM" id="SSF48371">
    <property type="entry name" value="ARM repeat"/>
    <property type="match status" value="1"/>
</dbReference>
<dbReference type="GO" id="GO:0005829">
    <property type="term" value="C:cytosol"/>
    <property type="evidence" value="ECO:0007669"/>
    <property type="project" value="GOC"/>
</dbReference>
<dbReference type="InterPro" id="IPR007249">
    <property type="entry name" value="DOP1_N"/>
</dbReference>
<dbReference type="InterPro" id="IPR056458">
    <property type="entry name" value="TPR_DOP1_M"/>
</dbReference>
<evidence type="ECO:0000256" key="2">
    <source>
        <dbReference type="ARBA" id="ARBA00022448"/>
    </source>
</evidence>
<evidence type="ECO:0000256" key="5">
    <source>
        <dbReference type="ARBA" id="ARBA00023136"/>
    </source>
</evidence>
<dbReference type="GO" id="GO:0000139">
    <property type="term" value="C:Golgi membrane"/>
    <property type="evidence" value="ECO:0007669"/>
    <property type="project" value="UniProtKB-SubCell"/>
</dbReference>
<evidence type="ECO:0008006" key="12">
    <source>
        <dbReference type="Google" id="ProtNLM"/>
    </source>
</evidence>
<evidence type="ECO:0000256" key="1">
    <source>
        <dbReference type="ARBA" id="ARBA00004395"/>
    </source>
</evidence>
<keyword evidence="11" id="KW-1185">Reference proteome</keyword>
<dbReference type="InterPro" id="IPR040314">
    <property type="entry name" value="DOP1"/>
</dbReference>
<comment type="similarity">
    <text evidence="6">Belongs to the DOP1 family.</text>
</comment>
<keyword evidence="5" id="KW-0472">Membrane</keyword>
<dbReference type="GO" id="GO:0005768">
    <property type="term" value="C:endosome"/>
    <property type="evidence" value="ECO:0007669"/>
    <property type="project" value="TreeGrafter"/>
</dbReference>
<comment type="caution">
    <text evidence="10">The sequence shown here is derived from an EMBL/GenBank/DDBJ whole genome shotgun (WGS) entry which is preliminary data.</text>
</comment>
<dbReference type="GO" id="GO:0005802">
    <property type="term" value="C:trans-Golgi network"/>
    <property type="evidence" value="ECO:0007669"/>
    <property type="project" value="TreeGrafter"/>
</dbReference>
<evidence type="ECO:0000259" key="9">
    <source>
        <dbReference type="Pfam" id="PF24598"/>
    </source>
</evidence>
<evidence type="ECO:0000259" key="7">
    <source>
        <dbReference type="Pfam" id="PF04118"/>
    </source>
</evidence>
<organism evidence="10 11">
    <name type="scientific">Candida verbasci</name>
    <dbReference type="NCBI Taxonomy" id="1227364"/>
    <lineage>
        <taxon>Eukaryota</taxon>
        <taxon>Fungi</taxon>
        <taxon>Dikarya</taxon>
        <taxon>Ascomycota</taxon>
        <taxon>Saccharomycotina</taxon>
        <taxon>Pichiomycetes</taxon>
        <taxon>Debaryomycetaceae</taxon>
        <taxon>Candida/Lodderomyces clade</taxon>
        <taxon>Candida</taxon>
    </lineage>
</organism>
<feature type="domain" description="DOP1-like middle TPR" evidence="8">
    <location>
        <begin position="326"/>
        <end position="502"/>
    </location>
</feature>
<keyword evidence="4" id="KW-0333">Golgi apparatus</keyword>
<dbReference type="AlphaFoldDB" id="A0A9W4XBW4"/>
<feature type="domain" description="DOP1 N-terminal" evidence="7">
    <location>
        <begin position="24"/>
        <end position="311"/>
    </location>
</feature>
<sequence>MSKRKTNSLLKRIKERKETSQLSSRDKKYYQQIEKALTSFENLEEWADYISFLSKLFKSLQYLAESKNEDSFYIPYSDQVSFKLSLCVSPNLPNGVHQKALSIYEYIFNNLPNELLNEEIHLWLNGLLPLLSYASISVKPQILQLYKHLLFEKLNNDSLKRILQPILLCLFSGLDDENSEVFDDVFELLDNFKKKINDDSQFWQNIFICIINNSERRIGALNWCSRRLPRFITTKDSNGNAILSAEAQLCLTPEAGLLARSFSVAVDPFRTIDVVVVRGFFDLLLSHIPLDSEIMKSTITPKDKELLIMSCPDNQSNSLSLTKSEYFEKFAANELIESLLKLICSDDIKESIVAFKISLPLIMDKWEISRILTPKLYGPLLNSLFHNSNNEELMAVGLSFFNDIEPFYIWADIFKTLLNDDENMLNIVEFVLKEFSINEEDSVVLHAPFAMIALLANTQITSKKIELIQMLIKIIPKQLYIIKLQEIDLNQSDVLKHIDRWYSAKLENEDPEIPYSKEVITSIILRMVENIYLDNINNETYCIPFAMLLSNLWSELSIEDQNWRTDLFIEKILSIWKSKSEESELISSLRFCVKFLKSSYEAVVYEDILLKSTSVIFVLLEKAHNLKLNLNLLHVEESKKEPILINLIALGIDKCVTSELLQNWISLLIKCLYLFEDSVFSVLFNLNEVLLKKLSKLFNTLSSWEAFNDDKYFENSIYILFDGLEDLLSISHSYILSSNYKHQNERQNNHENGFLNTMIQGVFQIESPTMQNNDQNVLYSVLMAIHDAVDLSYRIWVWSDSNHTLPINSELYSERSMIYIAHKLKFRTKKLLECLMSLERREVTETLIEVTQFNQSTIKLLNILDGGRSQRTVVSLYNSIIIRCKSDSAQHMKNTLLVSKLSAKDVSNFLVAFFEYVDNDVILDVWESTTDFLKSVINNSENFDIVCIDSLKISQRIASNFDEFNLSRWLFVSTGSNVVKEVNVENSNSLIDTIASLHDFTILKDDPLPIDQSTTSELRPLLGRIKNIDSITQLRLYFESLSLISYERSADLESNLIWWPSHKWAKLKKIVISNQIGRVEAINSSLLMKELECGSKQELKTRYDFLLTFMNQNK</sequence>
<accession>A0A9W4XBW4</accession>
<dbReference type="Pfam" id="PF24597">
    <property type="entry name" value="TPR_DOP1_M"/>
    <property type="match status" value="1"/>
</dbReference>
<evidence type="ECO:0000256" key="4">
    <source>
        <dbReference type="ARBA" id="ARBA00023034"/>
    </source>
</evidence>
<dbReference type="GO" id="GO:0006895">
    <property type="term" value="P:Golgi to endosome transport"/>
    <property type="evidence" value="ECO:0007669"/>
    <property type="project" value="InterPro"/>
</dbReference>
<protein>
    <recommendedName>
        <fullName evidence="12">Dopey N-terminal domain-containing protein</fullName>
    </recommendedName>
</protein>
<dbReference type="PANTHER" id="PTHR14042">
    <property type="entry name" value="DOPEY-RELATED"/>
    <property type="match status" value="1"/>
</dbReference>
<dbReference type="Pfam" id="PF04118">
    <property type="entry name" value="Dopey_N"/>
    <property type="match status" value="1"/>
</dbReference>
<dbReference type="Pfam" id="PF24598">
    <property type="entry name" value="DOP1_C"/>
    <property type="match status" value="1"/>
</dbReference>
<proteinExistence type="inferred from homology"/>
<gene>
    <name evidence="10" type="ORF">CANVERA_P4413</name>
</gene>
<evidence type="ECO:0000259" key="8">
    <source>
        <dbReference type="Pfam" id="PF24597"/>
    </source>
</evidence>
<dbReference type="PANTHER" id="PTHR14042:SF24">
    <property type="entry name" value="PROTEIN DOPEY-1 HOMOLOG"/>
    <property type="match status" value="1"/>
</dbReference>
<evidence type="ECO:0000256" key="6">
    <source>
        <dbReference type="ARBA" id="ARBA00046326"/>
    </source>
</evidence>
<comment type="subcellular location">
    <subcellularLocation>
        <location evidence="1">Golgi apparatus membrane</location>
        <topology evidence="1">Peripheral membrane protein</topology>
    </subcellularLocation>
</comment>
<keyword evidence="2" id="KW-0813">Transport</keyword>
<name>A0A9W4XBW4_9ASCO</name>
<dbReference type="EMBL" id="CANTUO010000005">
    <property type="protein sequence ID" value="CAI5759901.1"/>
    <property type="molecule type" value="Genomic_DNA"/>
</dbReference>
<dbReference type="OrthoDB" id="297643at2759"/>